<dbReference type="InterPro" id="IPR001613">
    <property type="entry name" value="Flavin_amine_oxidase"/>
</dbReference>
<dbReference type="PANTHER" id="PTHR42923:SF47">
    <property type="entry name" value="BLR3003 PROTEIN"/>
    <property type="match status" value="1"/>
</dbReference>
<dbReference type="RefSeq" id="WP_203706074.1">
    <property type="nucleotide sequence ID" value="NZ_BAAALU010000020.1"/>
</dbReference>
<dbReference type="PRINTS" id="PR00757">
    <property type="entry name" value="AMINEOXDASEF"/>
</dbReference>
<reference evidence="5 6" key="1">
    <citation type="submission" date="2021-01" db="EMBL/GenBank/DDBJ databases">
        <title>Whole genome shotgun sequence of Asanoa iriomotensis NBRC 100142.</title>
        <authorList>
            <person name="Komaki H."/>
            <person name="Tamura T."/>
        </authorList>
    </citation>
    <scope>NUCLEOTIDE SEQUENCE [LARGE SCALE GENOMIC DNA]</scope>
    <source>
        <strain evidence="5 6">NBRC 100142</strain>
    </source>
</reference>
<dbReference type="Proteomes" id="UP000624325">
    <property type="component" value="Unassembled WGS sequence"/>
</dbReference>
<feature type="domain" description="Amine oxidase" evidence="4">
    <location>
        <begin position="13"/>
        <end position="436"/>
    </location>
</feature>
<dbReference type="InterPro" id="IPR017830">
    <property type="entry name" value="SQase_HpnE"/>
</dbReference>
<dbReference type="InterPro" id="IPR002937">
    <property type="entry name" value="Amino_oxidase"/>
</dbReference>
<comment type="cofactor">
    <cofactor evidence="1">
        <name>FAD</name>
        <dbReference type="ChEBI" id="CHEBI:57692"/>
    </cofactor>
</comment>
<dbReference type="Pfam" id="PF01593">
    <property type="entry name" value="Amino_oxidase"/>
    <property type="match status" value="1"/>
</dbReference>
<sequence>MTRADVAVVGGGLAGITAALRLADAGRRVTLVESKPWLGGLTHSFRRDELDVDNGQHVFLRCCTAYRGLLDRLGVTDKTHLQDRLDIAVRQPGVGSARLRRNGLPAPLHLGGALLGYRLLNPLQRVRFTKAALAMKALDRTDPALDERGFGDWLREQGQDAQTVRAMWDLVGLATLNVPADDASLALAAMVFQVGLLTDNGAADIGWSLVPLRELHGDAATRALADAGVTVHTGTRVDALRRGKKGFALRLRDTDELAAGQVVLAVPPPAVARLVPDLGTDPAGLGSSPIVNVHVVLDRPVLTEPFVAGVGTPIQWVFDRTESSGLAARRPGQQYLAVSLSAAGELVDLTVAQLRELLFPDLVGLFPGFGEAEVVDFFVTRERTATFRAAPGSQRLRPAATTAVQDLFLAGAWTDTGWPATMEGAVRSGDTAADAALRASTVDKRAGRPAAAGPQRRQGVPA</sequence>
<proteinExistence type="predicted"/>
<name>A0ABQ4C8X9_9ACTN</name>
<dbReference type="PANTHER" id="PTHR42923">
    <property type="entry name" value="PROTOPORPHYRINOGEN OXIDASE"/>
    <property type="match status" value="1"/>
</dbReference>
<dbReference type="InterPro" id="IPR050464">
    <property type="entry name" value="Zeta_carotene_desat/Oxidored"/>
</dbReference>
<dbReference type="InterPro" id="IPR036188">
    <property type="entry name" value="FAD/NAD-bd_sf"/>
</dbReference>
<protein>
    <submittedName>
        <fullName evidence="5">Phytoene dehydrogenase</fullName>
    </submittedName>
</protein>
<dbReference type="NCBIfam" id="TIGR03467">
    <property type="entry name" value="HpnE"/>
    <property type="match status" value="1"/>
</dbReference>
<evidence type="ECO:0000256" key="3">
    <source>
        <dbReference type="SAM" id="MobiDB-lite"/>
    </source>
</evidence>
<accession>A0ABQ4C8X9</accession>
<evidence type="ECO:0000313" key="6">
    <source>
        <dbReference type="Proteomes" id="UP000624325"/>
    </source>
</evidence>
<organism evidence="5 6">
    <name type="scientific">Asanoa iriomotensis</name>
    <dbReference type="NCBI Taxonomy" id="234613"/>
    <lineage>
        <taxon>Bacteria</taxon>
        <taxon>Bacillati</taxon>
        <taxon>Actinomycetota</taxon>
        <taxon>Actinomycetes</taxon>
        <taxon>Micromonosporales</taxon>
        <taxon>Micromonosporaceae</taxon>
        <taxon>Asanoa</taxon>
    </lineage>
</organism>
<gene>
    <name evidence="5" type="ORF">Air01nite_53280</name>
</gene>
<dbReference type="SUPFAM" id="SSF51905">
    <property type="entry name" value="FAD/NAD(P)-binding domain"/>
    <property type="match status" value="1"/>
</dbReference>
<feature type="compositionally biased region" description="Low complexity" evidence="3">
    <location>
        <begin position="448"/>
        <end position="462"/>
    </location>
</feature>
<dbReference type="EMBL" id="BONC01000044">
    <property type="protein sequence ID" value="GIF59233.1"/>
    <property type="molecule type" value="Genomic_DNA"/>
</dbReference>
<dbReference type="Gene3D" id="3.50.50.60">
    <property type="entry name" value="FAD/NAD(P)-binding domain"/>
    <property type="match status" value="1"/>
</dbReference>
<comment type="caution">
    <text evidence="5">The sequence shown here is derived from an EMBL/GenBank/DDBJ whole genome shotgun (WGS) entry which is preliminary data.</text>
</comment>
<keyword evidence="6" id="KW-1185">Reference proteome</keyword>
<evidence type="ECO:0000256" key="2">
    <source>
        <dbReference type="ARBA" id="ARBA00023002"/>
    </source>
</evidence>
<feature type="region of interest" description="Disordered" evidence="3">
    <location>
        <begin position="441"/>
        <end position="462"/>
    </location>
</feature>
<evidence type="ECO:0000259" key="4">
    <source>
        <dbReference type="Pfam" id="PF01593"/>
    </source>
</evidence>
<evidence type="ECO:0000313" key="5">
    <source>
        <dbReference type="EMBL" id="GIF59233.1"/>
    </source>
</evidence>
<keyword evidence="2" id="KW-0560">Oxidoreductase</keyword>
<evidence type="ECO:0000256" key="1">
    <source>
        <dbReference type="ARBA" id="ARBA00001974"/>
    </source>
</evidence>